<comment type="subcellular location">
    <subcellularLocation>
        <location evidence="1">Cell membrane</location>
        <topology evidence="1">Multi-pass membrane protein</topology>
    </subcellularLocation>
</comment>
<dbReference type="AlphaFoldDB" id="A0A212JE30"/>
<keyword evidence="5 6" id="KW-0472">Membrane</keyword>
<feature type="transmembrane region" description="Helical" evidence="6">
    <location>
        <begin position="6"/>
        <end position="26"/>
    </location>
</feature>
<accession>A0A212JE30</accession>
<keyword evidence="4 6" id="KW-1133">Transmembrane helix</keyword>
<dbReference type="PANTHER" id="PTHR35007:SF1">
    <property type="entry name" value="PILUS ASSEMBLY PROTEIN"/>
    <property type="match status" value="1"/>
</dbReference>
<dbReference type="GO" id="GO:0005886">
    <property type="term" value="C:plasma membrane"/>
    <property type="evidence" value="ECO:0007669"/>
    <property type="project" value="UniProtKB-SubCell"/>
</dbReference>
<sequence length="317" mass="34903">MLLYFSLLAACGVVFFLTYGILSLLWKDRLAASRRFSALREADTPESRSGIPKPRRPSLLARIFPKGSSGRLNRLADELYLSGIALKAEEFLLLWVCCGIVLPIILRILDVRLMVVMGVVILGSSLPIVLVKLSKAKSQRAFDAQLVDALTIICNSLRAGFSFQTAMDNIAAELPDPISREFRRVSRECHLGMPLEESLGGLVRRSGSEDLELIVSAVVIQRQVGGNLAQVLDNISGTIRSRIKLRGDIKTMTASGTMSGYVIGAMPVIMLVMLMILNPSHVEMFFTTEIGKLLLLLSAVMEAIGFFFVRKIVNVKF</sequence>
<evidence type="ECO:0000256" key="6">
    <source>
        <dbReference type="SAM" id="Phobius"/>
    </source>
</evidence>
<dbReference type="PANTHER" id="PTHR35007">
    <property type="entry name" value="INTEGRAL MEMBRANE PROTEIN-RELATED"/>
    <property type="match status" value="1"/>
</dbReference>
<feature type="transmembrane region" description="Helical" evidence="6">
    <location>
        <begin position="260"/>
        <end position="278"/>
    </location>
</feature>
<reference evidence="8" key="1">
    <citation type="submission" date="2016-04" db="EMBL/GenBank/DDBJ databases">
        <authorList>
            <person name="Evans L.H."/>
            <person name="Alamgir A."/>
            <person name="Owens N."/>
            <person name="Weber N.D."/>
            <person name="Virtaneva K."/>
            <person name="Barbian K."/>
            <person name="Babar A."/>
            <person name="Rosenke K."/>
        </authorList>
    </citation>
    <scope>NUCLEOTIDE SEQUENCE</scope>
    <source>
        <strain evidence="8">86</strain>
    </source>
</reference>
<evidence type="ECO:0000313" key="8">
    <source>
        <dbReference type="EMBL" id="SBV97676.1"/>
    </source>
</evidence>
<dbReference type="InterPro" id="IPR042094">
    <property type="entry name" value="T2SS_GspF_sf"/>
</dbReference>
<evidence type="ECO:0000259" key="7">
    <source>
        <dbReference type="Pfam" id="PF00482"/>
    </source>
</evidence>
<dbReference type="EMBL" id="FLUN01000001">
    <property type="protein sequence ID" value="SBV97676.1"/>
    <property type="molecule type" value="Genomic_DNA"/>
</dbReference>
<keyword evidence="2" id="KW-1003">Cell membrane</keyword>
<evidence type="ECO:0000256" key="1">
    <source>
        <dbReference type="ARBA" id="ARBA00004651"/>
    </source>
</evidence>
<evidence type="ECO:0000256" key="4">
    <source>
        <dbReference type="ARBA" id="ARBA00022989"/>
    </source>
</evidence>
<feature type="domain" description="Type II secretion system protein GspF" evidence="7">
    <location>
        <begin position="154"/>
        <end position="275"/>
    </location>
</feature>
<organism evidence="8">
    <name type="scientific">uncultured Eubacteriales bacterium</name>
    <dbReference type="NCBI Taxonomy" id="172733"/>
    <lineage>
        <taxon>Bacteria</taxon>
        <taxon>Bacillati</taxon>
        <taxon>Bacillota</taxon>
        <taxon>Clostridia</taxon>
        <taxon>Eubacteriales</taxon>
        <taxon>environmental samples</taxon>
    </lineage>
</organism>
<dbReference type="Pfam" id="PF00482">
    <property type="entry name" value="T2SSF"/>
    <property type="match status" value="1"/>
</dbReference>
<evidence type="ECO:0000256" key="3">
    <source>
        <dbReference type="ARBA" id="ARBA00022692"/>
    </source>
</evidence>
<evidence type="ECO:0000256" key="5">
    <source>
        <dbReference type="ARBA" id="ARBA00023136"/>
    </source>
</evidence>
<dbReference type="Gene3D" id="1.20.81.30">
    <property type="entry name" value="Type II secretion system (T2SS), domain F"/>
    <property type="match status" value="1"/>
</dbReference>
<protein>
    <submittedName>
        <fullName evidence="8">Type II secretion system protein</fullName>
    </submittedName>
</protein>
<keyword evidence="3 6" id="KW-0812">Transmembrane</keyword>
<gene>
    <name evidence="8" type="ORF">KL86CLO1_10942</name>
</gene>
<proteinExistence type="predicted"/>
<name>A0A212JE30_9FIRM</name>
<feature type="transmembrane region" description="Helical" evidence="6">
    <location>
        <begin position="290"/>
        <end position="309"/>
    </location>
</feature>
<feature type="transmembrane region" description="Helical" evidence="6">
    <location>
        <begin position="91"/>
        <end position="109"/>
    </location>
</feature>
<dbReference type="InterPro" id="IPR018076">
    <property type="entry name" value="T2SS_GspF_dom"/>
</dbReference>
<feature type="transmembrane region" description="Helical" evidence="6">
    <location>
        <begin position="115"/>
        <end position="133"/>
    </location>
</feature>
<evidence type="ECO:0000256" key="2">
    <source>
        <dbReference type="ARBA" id="ARBA00022475"/>
    </source>
</evidence>